<feature type="transmembrane region" description="Helical" evidence="9">
    <location>
        <begin position="394"/>
        <end position="412"/>
    </location>
</feature>
<evidence type="ECO:0000256" key="5">
    <source>
        <dbReference type="ARBA" id="ARBA00022692"/>
    </source>
</evidence>
<dbReference type="InterPro" id="IPR036259">
    <property type="entry name" value="MFS_trans_sf"/>
</dbReference>
<evidence type="ECO:0000256" key="3">
    <source>
        <dbReference type="ARBA" id="ARBA00022448"/>
    </source>
</evidence>
<evidence type="ECO:0000256" key="6">
    <source>
        <dbReference type="ARBA" id="ARBA00022847"/>
    </source>
</evidence>
<feature type="transmembrane region" description="Helical" evidence="9">
    <location>
        <begin position="182"/>
        <end position="201"/>
    </location>
</feature>
<dbReference type="RefSeq" id="WP_188445011.1">
    <property type="nucleotide sequence ID" value="NZ_BMDW01000001.1"/>
</dbReference>
<evidence type="ECO:0000259" key="10">
    <source>
        <dbReference type="PROSITE" id="PS50850"/>
    </source>
</evidence>
<dbReference type="InterPro" id="IPR011701">
    <property type="entry name" value="MFS"/>
</dbReference>
<dbReference type="PROSITE" id="PS50850">
    <property type="entry name" value="MFS"/>
    <property type="match status" value="1"/>
</dbReference>
<evidence type="ECO:0000256" key="8">
    <source>
        <dbReference type="ARBA" id="ARBA00023136"/>
    </source>
</evidence>
<feature type="transmembrane region" description="Helical" evidence="9">
    <location>
        <begin position="327"/>
        <end position="349"/>
    </location>
</feature>
<feature type="transmembrane region" description="Helical" evidence="9">
    <location>
        <begin position="300"/>
        <end position="321"/>
    </location>
</feature>
<keyword evidence="7 9" id="KW-1133">Transmembrane helix</keyword>
<evidence type="ECO:0000256" key="7">
    <source>
        <dbReference type="ARBA" id="ARBA00022989"/>
    </source>
</evidence>
<dbReference type="InterPro" id="IPR020846">
    <property type="entry name" value="MFS_dom"/>
</dbReference>
<comment type="caution">
    <text evidence="11">The sequence shown here is derived from an EMBL/GenBank/DDBJ whole genome shotgun (WGS) entry which is preliminary data.</text>
</comment>
<dbReference type="CDD" id="cd17367">
    <property type="entry name" value="MFS_KgtP"/>
    <property type="match status" value="1"/>
</dbReference>
<dbReference type="Proteomes" id="UP000618591">
    <property type="component" value="Unassembled WGS sequence"/>
</dbReference>
<organism evidence="11 12">
    <name type="scientific">Sphingomonas psychrolutea</name>
    <dbReference type="NCBI Taxonomy" id="1259676"/>
    <lineage>
        <taxon>Bacteria</taxon>
        <taxon>Pseudomonadati</taxon>
        <taxon>Pseudomonadota</taxon>
        <taxon>Alphaproteobacteria</taxon>
        <taxon>Sphingomonadales</taxon>
        <taxon>Sphingomonadaceae</taxon>
        <taxon>Sphingomonas</taxon>
    </lineage>
</organism>
<feature type="transmembrane region" description="Helical" evidence="9">
    <location>
        <begin position="234"/>
        <end position="251"/>
    </location>
</feature>
<protein>
    <submittedName>
        <fullName evidence="11">MFS transporter</fullName>
    </submittedName>
</protein>
<dbReference type="InterPro" id="IPR005829">
    <property type="entry name" value="Sugar_transporter_CS"/>
</dbReference>
<evidence type="ECO:0000256" key="1">
    <source>
        <dbReference type="ARBA" id="ARBA00004651"/>
    </source>
</evidence>
<dbReference type="EMBL" id="BMDW01000001">
    <property type="protein sequence ID" value="GGA34759.1"/>
    <property type="molecule type" value="Genomic_DNA"/>
</dbReference>
<comment type="similarity">
    <text evidence="2">Belongs to the major facilitator superfamily. Metabolite:H+ Symporter (MHS) family (TC 2.A.1.6) family.</text>
</comment>
<dbReference type="Gene3D" id="1.20.1250.20">
    <property type="entry name" value="MFS general substrate transporter like domains"/>
    <property type="match status" value="1"/>
</dbReference>
<keyword evidence="3" id="KW-0813">Transport</keyword>
<keyword evidence="12" id="KW-1185">Reference proteome</keyword>
<feature type="transmembrane region" description="Helical" evidence="9">
    <location>
        <begin position="106"/>
        <end position="126"/>
    </location>
</feature>
<keyword evidence="8 9" id="KW-0472">Membrane</keyword>
<dbReference type="PANTHER" id="PTHR43528:SF1">
    <property type="entry name" value="ALPHA-KETOGLUTARATE PERMEASE"/>
    <property type="match status" value="1"/>
</dbReference>
<name>A0ABQ1G1D1_9SPHN</name>
<comment type="subcellular location">
    <subcellularLocation>
        <location evidence="1">Cell membrane</location>
        <topology evidence="1">Multi-pass membrane protein</topology>
    </subcellularLocation>
</comment>
<dbReference type="PANTHER" id="PTHR43528">
    <property type="entry name" value="ALPHA-KETOGLUTARATE PERMEASE"/>
    <property type="match status" value="1"/>
</dbReference>
<sequence length="424" mass="45503">MALEAKRLRAIIGGSAGNLVEWYDWYAYTSLSLYFAASFFPKGDATAQLLGTSAVFAVGFFMRPIGAYVMGRYADSHGRKAGLAVSVALMCAGSLMIAFVPNYASIGLAAPIILLIARMIQGLSVGGEYGASATYLSEMATRQHRGFWSSFQYVTLIGGQLTSLAVTLILQALLTKAEMENFGWRIAFLLGAALAFGVYLLRRRLAETASFEALSKDRPASGAAALWRAHPREFVLVAIISAGGSLAFYAYTTYMQKFLANTAGFSIQTATGIMTAALVVFMLVQPLFGSLADRVGRKPMLLLFGVGGTLVSVPVFSALAIARDPVAAFGIIMIPLLLLAAYTSISALVKAELFPAHIRALGVALPYALGNALFGGTAEYVALRFKQAHVESGFYWYVAIILAMTTLCFWLLPETKRTSLISED</sequence>
<feature type="domain" description="Major facilitator superfamily (MFS) profile" evidence="10">
    <location>
        <begin position="10"/>
        <end position="416"/>
    </location>
</feature>
<keyword evidence="5 9" id="KW-0812">Transmembrane</keyword>
<dbReference type="InterPro" id="IPR051084">
    <property type="entry name" value="H+-coupled_symporters"/>
</dbReference>
<reference evidence="12" key="1">
    <citation type="journal article" date="2019" name="Int. J. Syst. Evol. Microbiol.">
        <title>The Global Catalogue of Microorganisms (GCM) 10K type strain sequencing project: providing services to taxonomists for standard genome sequencing and annotation.</title>
        <authorList>
            <consortium name="The Broad Institute Genomics Platform"/>
            <consortium name="The Broad Institute Genome Sequencing Center for Infectious Disease"/>
            <person name="Wu L."/>
            <person name="Ma J."/>
        </authorList>
    </citation>
    <scope>NUCLEOTIDE SEQUENCE [LARGE SCALE GENOMIC DNA]</scope>
    <source>
        <strain evidence="12">CGMCC 1.10106</strain>
    </source>
</reference>
<keyword evidence="6" id="KW-0769">Symport</keyword>
<gene>
    <name evidence="11" type="primary">kgtP</name>
    <name evidence="11" type="ORF">GCM10011395_01400</name>
</gene>
<feature type="transmembrane region" description="Helical" evidence="9">
    <location>
        <begin position="147"/>
        <end position="170"/>
    </location>
</feature>
<evidence type="ECO:0000256" key="9">
    <source>
        <dbReference type="SAM" id="Phobius"/>
    </source>
</evidence>
<feature type="transmembrane region" description="Helical" evidence="9">
    <location>
        <begin position="263"/>
        <end position="288"/>
    </location>
</feature>
<evidence type="ECO:0000256" key="2">
    <source>
        <dbReference type="ARBA" id="ARBA00008240"/>
    </source>
</evidence>
<feature type="transmembrane region" description="Helical" evidence="9">
    <location>
        <begin position="81"/>
        <end position="100"/>
    </location>
</feature>
<evidence type="ECO:0000313" key="11">
    <source>
        <dbReference type="EMBL" id="GGA34759.1"/>
    </source>
</evidence>
<dbReference type="PROSITE" id="PS00217">
    <property type="entry name" value="SUGAR_TRANSPORT_2"/>
    <property type="match status" value="1"/>
</dbReference>
<accession>A0ABQ1G1D1</accession>
<dbReference type="Pfam" id="PF07690">
    <property type="entry name" value="MFS_1"/>
    <property type="match status" value="1"/>
</dbReference>
<evidence type="ECO:0000313" key="12">
    <source>
        <dbReference type="Proteomes" id="UP000618591"/>
    </source>
</evidence>
<feature type="transmembrane region" description="Helical" evidence="9">
    <location>
        <begin position="49"/>
        <end position="69"/>
    </location>
</feature>
<keyword evidence="4" id="KW-1003">Cell membrane</keyword>
<dbReference type="SUPFAM" id="SSF103473">
    <property type="entry name" value="MFS general substrate transporter"/>
    <property type="match status" value="1"/>
</dbReference>
<evidence type="ECO:0000256" key="4">
    <source>
        <dbReference type="ARBA" id="ARBA00022475"/>
    </source>
</evidence>
<feature type="transmembrane region" description="Helical" evidence="9">
    <location>
        <begin position="361"/>
        <end position="382"/>
    </location>
</feature>
<proteinExistence type="inferred from homology"/>